<gene>
    <name evidence="2" type="ORF">MMF94_00520</name>
</gene>
<feature type="region of interest" description="Disordered" evidence="1">
    <location>
        <begin position="118"/>
        <end position="173"/>
    </location>
</feature>
<protein>
    <submittedName>
        <fullName evidence="2">Uncharacterized protein</fullName>
    </submittedName>
</protein>
<evidence type="ECO:0000313" key="3">
    <source>
        <dbReference type="Proteomes" id="UP001299970"/>
    </source>
</evidence>
<feature type="compositionally biased region" description="Basic and acidic residues" evidence="1">
    <location>
        <begin position="10"/>
        <end position="19"/>
    </location>
</feature>
<accession>A0ABS9T6I5</accession>
<feature type="compositionally biased region" description="Low complexity" evidence="1">
    <location>
        <begin position="240"/>
        <end position="266"/>
    </location>
</feature>
<evidence type="ECO:0000313" key="2">
    <source>
        <dbReference type="EMBL" id="MCH6164147.1"/>
    </source>
</evidence>
<keyword evidence="3" id="KW-1185">Reference proteome</keyword>
<name>A0ABS9T6I5_9PSEU</name>
<dbReference type="RefSeq" id="WP_241034181.1">
    <property type="nucleotide sequence ID" value="NZ_BAAAJF010000034.1"/>
</dbReference>
<feature type="region of interest" description="Disordered" evidence="1">
    <location>
        <begin position="218"/>
        <end position="311"/>
    </location>
</feature>
<proteinExistence type="predicted"/>
<comment type="caution">
    <text evidence="2">The sequence shown here is derived from an EMBL/GenBank/DDBJ whole genome shotgun (WGS) entry which is preliminary data.</text>
</comment>
<dbReference type="Proteomes" id="UP001299970">
    <property type="component" value="Unassembled WGS sequence"/>
</dbReference>
<organism evidence="2 3">
    <name type="scientific">Pseudonocardia alaniniphila</name>
    <dbReference type="NCBI Taxonomy" id="75291"/>
    <lineage>
        <taxon>Bacteria</taxon>
        <taxon>Bacillati</taxon>
        <taxon>Actinomycetota</taxon>
        <taxon>Actinomycetes</taxon>
        <taxon>Pseudonocardiales</taxon>
        <taxon>Pseudonocardiaceae</taxon>
        <taxon>Pseudonocardia</taxon>
    </lineage>
</organism>
<feature type="compositionally biased region" description="Basic and acidic residues" evidence="1">
    <location>
        <begin position="27"/>
        <end position="37"/>
    </location>
</feature>
<reference evidence="2 3" key="1">
    <citation type="submission" date="2022-03" db="EMBL/GenBank/DDBJ databases">
        <title>Pseudonocardia alaer sp. nov., a novel actinomycete isolated from reed forest soil.</title>
        <authorList>
            <person name="Wang L."/>
        </authorList>
    </citation>
    <scope>NUCLEOTIDE SEQUENCE [LARGE SCALE GENOMIC DNA]</scope>
    <source>
        <strain evidence="2 3">Y-16303</strain>
    </source>
</reference>
<sequence length="311" mass="30309">MRNGSGGDGAGRDEVRTSDPVRLTRTATERLLDGGDGPADLRHLLDVAAGPGTSSELAGESAALAAFVDAPRTASLPRHPPRRASMLSTVVSKILAAKAIAAIALVAGATGGIALAAQSTGVPEDRPVTGAHTSTEGRPSVPAEPARPDGSDRPAGAAGQAGGQSNPATGPSLAGLCHAWTTAAADDAGKAAESQAFTALVAAAGDPDAVAAYCADMHGTSASGQSGNAPGRSESAPGHTGTASDATASDGSGAAPGHSGSAPGQAHDPSRPDHSAGAPGRADDKGDKIDKEQKPDPSERDAPNGAKSSQQ</sequence>
<evidence type="ECO:0000256" key="1">
    <source>
        <dbReference type="SAM" id="MobiDB-lite"/>
    </source>
</evidence>
<feature type="compositionally biased region" description="Basic and acidic residues" evidence="1">
    <location>
        <begin position="281"/>
        <end position="302"/>
    </location>
</feature>
<feature type="region of interest" description="Disordered" evidence="1">
    <location>
        <begin position="1"/>
        <end position="37"/>
    </location>
</feature>
<dbReference type="EMBL" id="JAKXMK010000001">
    <property type="protein sequence ID" value="MCH6164147.1"/>
    <property type="molecule type" value="Genomic_DNA"/>
</dbReference>